<evidence type="ECO:0000313" key="3">
    <source>
        <dbReference type="EMBL" id="TKV58741.1"/>
    </source>
</evidence>
<feature type="region of interest" description="Disordered" evidence="1">
    <location>
        <begin position="238"/>
        <end position="260"/>
    </location>
</feature>
<gene>
    <name evidence="3" type="ORF">FDO65_14595</name>
</gene>
<proteinExistence type="predicted"/>
<protein>
    <recommendedName>
        <fullName evidence="5">Lipoprotein</fullName>
    </recommendedName>
</protein>
<dbReference type="EMBL" id="SZZH01000003">
    <property type="protein sequence ID" value="TKV58741.1"/>
    <property type="molecule type" value="Genomic_DNA"/>
</dbReference>
<feature type="signal peptide" evidence="2">
    <location>
        <begin position="1"/>
        <end position="24"/>
    </location>
</feature>
<dbReference type="Proteomes" id="UP000306985">
    <property type="component" value="Unassembled WGS sequence"/>
</dbReference>
<dbReference type="RefSeq" id="WP_137450400.1">
    <property type="nucleotide sequence ID" value="NZ_SZZH01000003.1"/>
</dbReference>
<feature type="chain" id="PRO_5039079254" description="Lipoprotein" evidence="2">
    <location>
        <begin position="25"/>
        <end position="260"/>
    </location>
</feature>
<keyword evidence="2" id="KW-0732">Signal</keyword>
<evidence type="ECO:0000256" key="2">
    <source>
        <dbReference type="SAM" id="SignalP"/>
    </source>
</evidence>
<sequence length="260" mass="26075">MKARRWVRTTVALSVGLVGLIGCAAAPDSVTAAAAMPLDPYLRPADAPAPPSTPEEAAAARSVVEDAVAACMAERGFHYVPYVPPATGAEYAPASRDWSAQWGYGLVARVRPAADSQDPNPAIRAALSASEQGGWDDAMSGSVVGEQAVPGSESVAAQAFPASSEPSVLAAPPAIDGAVPVEKPATVTVGDAPVPTPTSAAEIDENGYAHEPGFDAAAAAAAADQAAQAQAAAEAAEAAATQLTTEEPQSVPVPVGDWSR</sequence>
<reference evidence="3 4" key="1">
    <citation type="submission" date="2019-05" db="EMBL/GenBank/DDBJ databases">
        <title>Nakamurella sp. N5BH11, whole genome shotgun sequence.</title>
        <authorList>
            <person name="Tuo L."/>
        </authorList>
    </citation>
    <scope>NUCLEOTIDE SEQUENCE [LARGE SCALE GENOMIC DNA]</scope>
    <source>
        <strain evidence="3 4">N5BH11</strain>
    </source>
</reference>
<organism evidence="3 4">
    <name type="scientific">Nakamurella flava</name>
    <dbReference type="NCBI Taxonomy" id="2576308"/>
    <lineage>
        <taxon>Bacteria</taxon>
        <taxon>Bacillati</taxon>
        <taxon>Actinomycetota</taxon>
        <taxon>Actinomycetes</taxon>
        <taxon>Nakamurellales</taxon>
        <taxon>Nakamurellaceae</taxon>
        <taxon>Nakamurella</taxon>
    </lineage>
</organism>
<evidence type="ECO:0000256" key="1">
    <source>
        <dbReference type="SAM" id="MobiDB-lite"/>
    </source>
</evidence>
<evidence type="ECO:0008006" key="5">
    <source>
        <dbReference type="Google" id="ProtNLM"/>
    </source>
</evidence>
<keyword evidence="4" id="KW-1185">Reference proteome</keyword>
<comment type="caution">
    <text evidence="3">The sequence shown here is derived from an EMBL/GenBank/DDBJ whole genome shotgun (WGS) entry which is preliminary data.</text>
</comment>
<dbReference type="OrthoDB" id="3403621at2"/>
<name>A0A4U6QF83_9ACTN</name>
<dbReference type="AlphaFoldDB" id="A0A4U6QF83"/>
<dbReference type="PROSITE" id="PS51257">
    <property type="entry name" value="PROKAR_LIPOPROTEIN"/>
    <property type="match status" value="1"/>
</dbReference>
<evidence type="ECO:0000313" key="4">
    <source>
        <dbReference type="Proteomes" id="UP000306985"/>
    </source>
</evidence>
<accession>A0A4U6QF83</accession>